<name>A0A8T9SZM4_9BACT</name>
<gene>
    <name evidence="2" type="ORF">MUN82_08245</name>
</gene>
<keyword evidence="1" id="KW-0732">Signal</keyword>
<protein>
    <submittedName>
        <fullName evidence="2">DUF4920 domain-containing protein</fullName>
    </submittedName>
</protein>
<evidence type="ECO:0000256" key="1">
    <source>
        <dbReference type="SAM" id="SignalP"/>
    </source>
</evidence>
<evidence type="ECO:0000313" key="3">
    <source>
        <dbReference type="Proteomes" id="UP000829925"/>
    </source>
</evidence>
<dbReference type="KEGG" id="haei:MUN82_08245"/>
<sequence length="168" mass="17995">MRYFLLTALSLSCTLASAQATKTPLTPKPGTHTALLATTQAQTYGAPVTTTGAVPVQQLKTVLAGRDSARVKLVGPIADVCKAEGCWLTMQPAPGQMMRVRFKDHAFFVPKDISGKTAVVEGVVVHETVSVAQQRHYAEDAGKSKQEIAAITKPVEQYNFIADGVRVQ</sequence>
<feature type="signal peptide" evidence="1">
    <location>
        <begin position="1"/>
        <end position="18"/>
    </location>
</feature>
<dbReference type="RefSeq" id="WP_245096552.1">
    <property type="nucleotide sequence ID" value="NZ_CP095053.1"/>
</dbReference>
<dbReference type="InterPro" id="IPR032577">
    <property type="entry name" value="DUF4920"/>
</dbReference>
<evidence type="ECO:0000313" key="2">
    <source>
        <dbReference type="EMBL" id="UOR07077.1"/>
    </source>
</evidence>
<accession>A0A8T9SZM4</accession>
<dbReference type="EMBL" id="CP095053">
    <property type="protein sequence ID" value="UOR07077.1"/>
    <property type="molecule type" value="Genomic_DNA"/>
</dbReference>
<keyword evidence="3" id="KW-1185">Reference proteome</keyword>
<proteinExistence type="predicted"/>
<organism evidence="2 3">
    <name type="scientific">Hymenobacter aerilatus</name>
    <dbReference type="NCBI Taxonomy" id="2932251"/>
    <lineage>
        <taxon>Bacteria</taxon>
        <taxon>Pseudomonadati</taxon>
        <taxon>Bacteroidota</taxon>
        <taxon>Cytophagia</taxon>
        <taxon>Cytophagales</taxon>
        <taxon>Hymenobacteraceae</taxon>
        <taxon>Hymenobacter</taxon>
    </lineage>
</organism>
<dbReference type="AlphaFoldDB" id="A0A8T9SZM4"/>
<dbReference type="Pfam" id="PF16267">
    <property type="entry name" value="DUF4920"/>
    <property type="match status" value="1"/>
</dbReference>
<reference evidence="2 3" key="1">
    <citation type="submission" date="2022-04" db="EMBL/GenBank/DDBJ databases">
        <title>Hymenobacter sp. isolated from the air.</title>
        <authorList>
            <person name="Won M."/>
            <person name="Lee C.-M."/>
            <person name="Woen H.-Y."/>
            <person name="Kwon S.-W."/>
        </authorList>
    </citation>
    <scope>NUCLEOTIDE SEQUENCE [LARGE SCALE GENOMIC DNA]</scope>
    <source>
        <strain evidence="3">5413 J-13</strain>
    </source>
</reference>
<dbReference type="Proteomes" id="UP000829925">
    <property type="component" value="Chromosome"/>
</dbReference>
<feature type="chain" id="PRO_5035833470" evidence="1">
    <location>
        <begin position="19"/>
        <end position="168"/>
    </location>
</feature>